<feature type="domain" description="SAP" evidence="2">
    <location>
        <begin position="127"/>
        <end position="161"/>
    </location>
</feature>
<evidence type="ECO:0000256" key="1">
    <source>
        <dbReference type="SAM" id="MobiDB-lite"/>
    </source>
</evidence>
<dbReference type="PROSITE" id="PS50800">
    <property type="entry name" value="SAP"/>
    <property type="match status" value="1"/>
</dbReference>
<evidence type="ECO:0000259" key="2">
    <source>
        <dbReference type="PROSITE" id="PS50800"/>
    </source>
</evidence>
<dbReference type="EMBL" id="LHPF02000014">
    <property type="protein sequence ID" value="PSC71604.1"/>
    <property type="molecule type" value="Genomic_DNA"/>
</dbReference>
<proteinExistence type="predicted"/>
<feature type="region of interest" description="Disordered" evidence="1">
    <location>
        <begin position="58"/>
        <end position="110"/>
    </location>
</feature>
<dbReference type="Gene3D" id="1.10.720.30">
    <property type="entry name" value="SAP domain"/>
    <property type="match status" value="1"/>
</dbReference>
<dbReference type="Proteomes" id="UP000239649">
    <property type="component" value="Unassembled WGS sequence"/>
</dbReference>
<gene>
    <name evidence="3" type="ORF">C2E20_5141</name>
</gene>
<dbReference type="InterPro" id="IPR014044">
    <property type="entry name" value="CAP_dom"/>
</dbReference>
<evidence type="ECO:0000313" key="3">
    <source>
        <dbReference type="EMBL" id="PSC71604.1"/>
    </source>
</evidence>
<dbReference type="SUPFAM" id="SSF55797">
    <property type="entry name" value="PR-1-like"/>
    <property type="match status" value="1"/>
</dbReference>
<dbReference type="PROSITE" id="PS01009">
    <property type="entry name" value="CRISP_1"/>
    <property type="match status" value="1"/>
</dbReference>
<comment type="caution">
    <text evidence="3">The sequence shown here is derived from an EMBL/GenBank/DDBJ whole genome shotgun (WGS) entry which is preliminary data.</text>
</comment>
<dbReference type="Pfam" id="PF00188">
    <property type="entry name" value="CAP"/>
    <property type="match status" value="1"/>
</dbReference>
<dbReference type="InterPro" id="IPR035940">
    <property type="entry name" value="CAP_sf"/>
</dbReference>
<feature type="compositionally biased region" description="Gly residues" evidence="1">
    <location>
        <begin position="94"/>
        <end position="106"/>
    </location>
</feature>
<keyword evidence="4" id="KW-1185">Reference proteome</keyword>
<dbReference type="InterPro" id="IPR001283">
    <property type="entry name" value="CRISP-related"/>
</dbReference>
<feature type="compositionally biased region" description="Basic and acidic residues" evidence="1">
    <location>
        <begin position="60"/>
        <end position="87"/>
    </location>
</feature>
<dbReference type="InterPro" id="IPR036361">
    <property type="entry name" value="SAP_dom_sf"/>
</dbReference>
<dbReference type="GO" id="GO:0005576">
    <property type="term" value="C:extracellular region"/>
    <property type="evidence" value="ECO:0007669"/>
    <property type="project" value="InterPro"/>
</dbReference>
<reference evidence="3 4" key="1">
    <citation type="journal article" date="2018" name="Plant J.">
        <title>Genome sequences of Chlorella sorokiniana UTEX 1602 and Micractinium conductrix SAG 241.80: implications to maltose excretion by a green alga.</title>
        <authorList>
            <person name="Arriola M.B."/>
            <person name="Velmurugan N."/>
            <person name="Zhang Y."/>
            <person name="Plunkett M.H."/>
            <person name="Hondzo H."/>
            <person name="Barney B.M."/>
        </authorList>
    </citation>
    <scope>NUCLEOTIDE SEQUENCE [LARGE SCALE GENOMIC DNA]</scope>
    <source>
        <strain evidence="3 4">SAG 241.80</strain>
    </source>
</reference>
<dbReference type="SUPFAM" id="SSF68906">
    <property type="entry name" value="SAP domain"/>
    <property type="match status" value="1"/>
</dbReference>
<dbReference type="InterPro" id="IPR003034">
    <property type="entry name" value="SAP_dom"/>
</dbReference>
<organism evidence="3 4">
    <name type="scientific">Micractinium conductrix</name>
    <dbReference type="NCBI Taxonomy" id="554055"/>
    <lineage>
        <taxon>Eukaryota</taxon>
        <taxon>Viridiplantae</taxon>
        <taxon>Chlorophyta</taxon>
        <taxon>core chlorophytes</taxon>
        <taxon>Trebouxiophyceae</taxon>
        <taxon>Chlorellales</taxon>
        <taxon>Chlorellaceae</taxon>
        <taxon>Chlorella clade</taxon>
        <taxon>Micractinium</taxon>
    </lineage>
</organism>
<dbReference type="PRINTS" id="PR00837">
    <property type="entry name" value="V5TPXLIKE"/>
</dbReference>
<sequence length="433" mass="42523">MSLAGFLDNLPSRGTLLAVQPGAAFSAPPPCYIADHDTTPHQVVRNDTTSHLVRTLQNKKLKEEAKRKQGKAADKGKRPVEEADGGRPSKRPAGGDGGAGPSGSGACGAAAAGVPDAAAASYTRLTLHQRTIKELQNVLKAWGLPVSGKKDDLVQRVLDHQKSARALASSSALAGSATSFAATQASASGTRTFAASALAAAQALSQTTAGAHADTQASASSSATAAAAALASALSSTKTAYPSSHLHGAAASFAGAGATAGVVAGGADCDTATSGAADGGAGTGTDASTPTPASNNASGGGCPDAQAALEAHNAARVQRGAAPLVWDGQLAAGAQSWSANCAMQHSGSGSSGQGENLFMSSGAATCADAVAAWASEASSYTGAYSPAAGHWTQIVWKDTTHVGCGLARCGSGVMVTCRYAPPGNVLGAFAQNV</sequence>
<accession>A0A2P6VBZ1</accession>
<evidence type="ECO:0000313" key="4">
    <source>
        <dbReference type="Proteomes" id="UP000239649"/>
    </source>
</evidence>
<protein>
    <submittedName>
        <fullName evidence="3">PR-1</fullName>
    </submittedName>
</protein>
<dbReference type="SMART" id="SM00198">
    <property type="entry name" value="SCP"/>
    <property type="match status" value="1"/>
</dbReference>
<dbReference type="Pfam" id="PF02037">
    <property type="entry name" value="SAP"/>
    <property type="match status" value="1"/>
</dbReference>
<name>A0A2P6VBZ1_9CHLO</name>
<dbReference type="InterPro" id="IPR018244">
    <property type="entry name" value="Allrgn_V5/Tpx1_CS"/>
</dbReference>
<dbReference type="Gene3D" id="3.40.33.10">
    <property type="entry name" value="CAP"/>
    <property type="match status" value="1"/>
</dbReference>
<dbReference type="PANTHER" id="PTHR10334">
    <property type="entry name" value="CYSTEINE-RICH SECRETORY PROTEIN-RELATED"/>
    <property type="match status" value="1"/>
</dbReference>
<dbReference type="OrthoDB" id="445357at2759"/>
<feature type="region of interest" description="Disordered" evidence="1">
    <location>
        <begin position="276"/>
        <end position="305"/>
    </location>
</feature>
<dbReference type="PROSITE" id="PS01010">
    <property type="entry name" value="CRISP_2"/>
    <property type="match status" value="1"/>
</dbReference>
<dbReference type="AlphaFoldDB" id="A0A2P6VBZ1"/>
<feature type="compositionally biased region" description="Low complexity" evidence="1">
    <location>
        <begin position="284"/>
        <end position="293"/>
    </location>
</feature>